<dbReference type="SUPFAM" id="SSF49503">
    <property type="entry name" value="Cupredoxins"/>
    <property type="match status" value="1"/>
</dbReference>
<sequence>MRIPLLIAASAVLVAVRAKEIVVTVGGNTTSSPGAVFTPQEVKAIAGDVVIFNFTQGNHTATQSTFASPCVPAHTTDSTINSFDSSFRQTDNGTAITQLSVTVPDNTSTIWFYDSNTCGLGGVGGININGSSDETLDGFERNAIRLNGTETLNASSSTSQTAGATATSPSSTTTTTSAANRAIVLGLSGVMPALAMLLVLTL</sequence>
<feature type="compositionally biased region" description="Low complexity" evidence="1">
    <location>
        <begin position="154"/>
        <end position="175"/>
    </location>
</feature>
<dbReference type="InterPro" id="IPR052953">
    <property type="entry name" value="Ser-rich/MCO-related"/>
</dbReference>
<dbReference type="PANTHER" id="PTHR34883:SF15">
    <property type="entry name" value="EXTRACELLULAR SERINE-RICH PROTEIN"/>
    <property type="match status" value="1"/>
</dbReference>
<organism evidence="4 5">
    <name type="scientific">Galerina marginata (strain CBS 339.88)</name>
    <dbReference type="NCBI Taxonomy" id="685588"/>
    <lineage>
        <taxon>Eukaryota</taxon>
        <taxon>Fungi</taxon>
        <taxon>Dikarya</taxon>
        <taxon>Basidiomycota</taxon>
        <taxon>Agaricomycotina</taxon>
        <taxon>Agaricomycetes</taxon>
        <taxon>Agaricomycetidae</taxon>
        <taxon>Agaricales</taxon>
        <taxon>Agaricineae</taxon>
        <taxon>Strophariaceae</taxon>
        <taxon>Galerina</taxon>
    </lineage>
</organism>
<evidence type="ECO:0000256" key="1">
    <source>
        <dbReference type="SAM" id="MobiDB-lite"/>
    </source>
</evidence>
<evidence type="ECO:0000256" key="3">
    <source>
        <dbReference type="SAM" id="SignalP"/>
    </source>
</evidence>
<evidence type="ECO:0000256" key="2">
    <source>
        <dbReference type="SAM" id="Phobius"/>
    </source>
</evidence>
<protein>
    <recommendedName>
        <fullName evidence="6">Phytocyanin domain-containing protein</fullName>
    </recommendedName>
</protein>
<proteinExistence type="predicted"/>
<feature type="transmembrane region" description="Helical" evidence="2">
    <location>
        <begin position="182"/>
        <end position="200"/>
    </location>
</feature>
<gene>
    <name evidence="4" type="ORF">GALMADRAFT_140303</name>
</gene>
<accession>A0A067T9K1</accession>
<dbReference type="OrthoDB" id="2331100at2759"/>
<evidence type="ECO:0008006" key="6">
    <source>
        <dbReference type="Google" id="ProtNLM"/>
    </source>
</evidence>
<feature type="chain" id="PRO_5001648986" description="Phytocyanin domain-containing protein" evidence="3">
    <location>
        <begin position="19"/>
        <end position="202"/>
    </location>
</feature>
<dbReference type="EMBL" id="KL142380">
    <property type="protein sequence ID" value="KDR75683.1"/>
    <property type="molecule type" value="Genomic_DNA"/>
</dbReference>
<keyword evidence="2" id="KW-0472">Membrane</keyword>
<name>A0A067T9K1_GALM3</name>
<dbReference type="HOGENOM" id="CLU_053381_6_0_1"/>
<feature type="region of interest" description="Disordered" evidence="1">
    <location>
        <begin position="153"/>
        <end position="175"/>
    </location>
</feature>
<evidence type="ECO:0000313" key="5">
    <source>
        <dbReference type="Proteomes" id="UP000027222"/>
    </source>
</evidence>
<feature type="signal peptide" evidence="3">
    <location>
        <begin position="1"/>
        <end position="18"/>
    </location>
</feature>
<dbReference type="Proteomes" id="UP000027222">
    <property type="component" value="Unassembled WGS sequence"/>
</dbReference>
<dbReference type="AlphaFoldDB" id="A0A067T9K1"/>
<evidence type="ECO:0000313" key="4">
    <source>
        <dbReference type="EMBL" id="KDR75683.1"/>
    </source>
</evidence>
<reference evidence="5" key="1">
    <citation type="journal article" date="2014" name="Proc. Natl. Acad. Sci. U.S.A.">
        <title>Extensive sampling of basidiomycete genomes demonstrates inadequacy of the white-rot/brown-rot paradigm for wood decay fungi.</title>
        <authorList>
            <person name="Riley R."/>
            <person name="Salamov A.A."/>
            <person name="Brown D.W."/>
            <person name="Nagy L.G."/>
            <person name="Floudas D."/>
            <person name="Held B.W."/>
            <person name="Levasseur A."/>
            <person name="Lombard V."/>
            <person name="Morin E."/>
            <person name="Otillar R."/>
            <person name="Lindquist E.A."/>
            <person name="Sun H."/>
            <person name="LaButti K.M."/>
            <person name="Schmutz J."/>
            <person name="Jabbour D."/>
            <person name="Luo H."/>
            <person name="Baker S.E."/>
            <person name="Pisabarro A.G."/>
            <person name="Walton J.D."/>
            <person name="Blanchette R.A."/>
            <person name="Henrissat B."/>
            <person name="Martin F."/>
            <person name="Cullen D."/>
            <person name="Hibbett D.S."/>
            <person name="Grigoriev I.V."/>
        </authorList>
    </citation>
    <scope>NUCLEOTIDE SEQUENCE [LARGE SCALE GENOMIC DNA]</scope>
    <source>
        <strain evidence="5">CBS 339.88</strain>
    </source>
</reference>
<keyword evidence="2" id="KW-0812">Transmembrane</keyword>
<keyword evidence="5" id="KW-1185">Reference proteome</keyword>
<keyword evidence="2" id="KW-1133">Transmembrane helix</keyword>
<keyword evidence="3" id="KW-0732">Signal</keyword>
<dbReference type="PANTHER" id="PTHR34883">
    <property type="entry name" value="SERINE-RICH PROTEIN, PUTATIVE-RELATED-RELATED"/>
    <property type="match status" value="1"/>
</dbReference>
<dbReference type="InterPro" id="IPR008972">
    <property type="entry name" value="Cupredoxin"/>
</dbReference>
<dbReference type="Gene3D" id="2.60.40.420">
    <property type="entry name" value="Cupredoxins - blue copper proteins"/>
    <property type="match status" value="1"/>
</dbReference>